<feature type="domain" description="Guanylate cyclase" evidence="1">
    <location>
        <begin position="5"/>
        <end position="137"/>
    </location>
</feature>
<sequence>MTEGTIVFVDIRGFTQLSEKSGCAEVVNLLNDYFERLVKVVFKYEGVVDKYIGDALMAAFGTLDHETDSEYRAVAASLEFIEAIEEMNVGRVRDGLEAIKIGVGVNTGELLAGFIGSQQRLEYTCIGDTVNTSSRICSMASTNQVLISESTYRAVKGRVEVESVGLRQFKGKQKEVMVYEAVGMLADGESG</sequence>
<dbReference type="SUPFAM" id="SSF55073">
    <property type="entry name" value="Nucleotide cyclase"/>
    <property type="match status" value="1"/>
</dbReference>
<dbReference type="PROSITE" id="PS50125">
    <property type="entry name" value="GUANYLATE_CYCLASE_2"/>
    <property type="match status" value="1"/>
</dbReference>
<protein>
    <recommendedName>
        <fullName evidence="1">Guanylate cyclase domain-containing protein</fullName>
    </recommendedName>
</protein>
<keyword evidence="3" id="KW-1185">Reference proteome</keyword>
<dbReference type="GO" id="GO:0009190">
    <property type="term" value="P:cyclic nucleotide biosynthetic process"/>
    <property type="evidence" value="ECO:0007669"/>
    <property type="project" value="InterPro"/>
</dbReference>
<dbReference type="PANTHER" id="PTHR43081:SF1">
    <property type="entry name" value="ADENYLATE CYCLASE, TERMINAL-DIFFERENTIATION SPECIFIC"/>
    <property type="match status" value="1"/>
</dbReference>
<dbReference type="CDD" id="cd07302">
    <property type="entry name" value="CHD"/>
    <property type="match status" value="1"/>
</dbReference>
<dbReference type="InterPro" id="IPR050697">
    <property type="entry name" value="Adenylyl/Guanylyl_Cyclase_3/4"/>
</dbReference>
<organism evidence="2 3">
    <name type="scientific">Rhizophlyctis rosea</name>
    <dbReference type="NCBI Taxonomy" id="64517"/>
    <lineage>
        <taxon>Eukaryota</taxon>
        <taxon>Fungi</taxon>
        <taxon>Fungi incertae sedis</taxon>
        <taxon>Chytridiomycota</taxon>
        <taxon>Chytridiomycota incertae sedis</taxon>
        <taxon>Chytridiomycetes</taxon>
        <taxon>Rhizophlyctidales</taxon>
        <taxon>Rhizophlyctidaceae</taxon>
        <taxon>Rhizophlyctis</taxon>
    </lineage>
</organism>
<comment type="caution">
    <text evidence="2">The sequence shown here is derived from an EMBL/GenBank/DDBJ whole genome shotgun (WGS) entry which is preliminary data.</text>
</comment>
<dbReference type="PANTHER" id="PTHR43081">
    <property type="entry name" value="ADENYLATE CYCLASE, TERMINAL-DIFFERENTIATION SPECIFIC-RELATED"/>
    <property type="match status" value="1"/>
</dbReference>
<accession>A0AAD5S9X1</accession>
<name>A0AAD5S9X1_9FUNG</name>
<dbReference type="Pfam" id="PF00211">
    <property type="entry name" value="Guanylate_cyc"/>
    <property type="match status" value="1"/>
</dbReference>
<dbReference type="Gene3D" id="3.30.70.1230">
    <property type="entry name" value="Nucleotide cyclase"/>
    <property type="match status" value="1"/>
</dbReference>
<evidence type="ECO:0000313" key="2">
    <source>
        <dbReference type="EMBL" id="KAJ3049116.1"/>
    </source>
</evidence>
<evidence type="ECO:0000313" key="3">
    <source>
        <dbReference type="Proteomes" id="UP001212841"/>
    </source>
</evidence>
<evidence type="ECO:0000259" key="1">
    <source>
        <dbReference type="PROSITE" id="PS50125"/>
    </source>
</evidence>
<dbReference type="InterPro" id="IPR029787">
    <property type="entry name" value="Nucleotide_cyclase"/>
</dbReference>
<gene>
    <name evidence="2" type="ORF">HK097_009861</name>
</gene>
<dbReference type="EMBL" id="JADGJD010000692">
    <property type="protein sequence ID" value="KAJ3049116.1"/>
    <property type="molecule type" value="Genomic_DNA"/>
</dbReference>
<dbReference type="SMART" id="SM00044">
    <property type="entry name" value="CYCc"/>
    <property type="match status" value="1"/>
</dbReference>
<reference evidence="2" key="1">
    <citation type="submission" date="2020-05" db="EMBL/GenBank/DDBJ databases">
        <title>Phylogenomic resolution of chytrid fungi.</title>
        <authorList>
            <person name="Stajich J.E."/>
            <person name="Amses K."/>
            <person name="Simmons R."/>
            <person name="Seto K."/>
            <person name="Myers J."/>
            <person name="Bonds A."/>
            <person name="Quandt C.A."/>
            <person name="Barry K."/>
            <person name="Liu P."/>
            <person name="Grigoriev I."/>
            <person name="Longcore J.E."/>
            <person name="James T.Y."/>
        </authorList>
    </citation>
    <scope>NUCLEOTIDE SEQUENCE</scope>
    <source>
        <strain evidence="2">JEL0318</strain>
    </source>
</reference>
<proteinExistence type="predicted"/>
<dbReference type="InterPro" id="IPR001054">
    <property type="entry name" value="A/G_cyclase"/>
</dbReference>
<dbReference type="AlphaFoldDB" id="A0AAD5S9X1"/>
<dbReference type="Proteomes" id="UP001212841">
    <property type="component" value="Unassembled WGS sequence"/>
</dbReference>
<dbReference type="GO" id="GO:0035556">
    <property type="term" value="P:intracellular signal transduction"/>
    <property type="evidence" value="ECO:0007669"/>
    <property type="project" value="InterPro"/>
</dbReference>